<evidence type="ECO:0000256" key="1">
    <source>
        <dbReference type="SAM" id="Phobius"/>
    </source>
</evidence>
<sequence>MNKRLFKRARTLHKWLGYLLGLQIFFWLLGGLVMSAIPLEMVHGKHLAQREINHSFTADNFPASLDNIIANLGDIRSISYGGVLAKPVYKIETSDGQLIFNAVTGEQLALPSKQEIQQLAELHYLGSGKILKAQLLDEGPREVGYRKDIWQVIFDDAVTTTLYFSKQSGQIITVRSTIWRIFDFFWMLHIMDYEDREDFNNPLLISFSVVAVLFCLSGILMLFQGGLSKRTRLFALFRKVKVRNN</sequence>
<keyword evidence="1" id="KW-1133">Transmembrane helix</keyword>
<dbReference type="OrthoDB" id="9806195at2"/>
<keyword evidence="3" id="KW-1185">Reference proteome</keyword>
<feature type="transmembrane region" description="Helical" evidence="1">
    <location>
        <begin position="203"/>
        <end position="223"/>
    </location>
</feature>
<proteinExistence type="predicted"/>
<name>A0A244CPA4_PSEDV</name>
<feature type="transmembrane region" description="Helical" evidence="1">
    <location>
        <begin position="172"/>
        <end position="191"/>
    </location>
</feature>
<gene>
    <name evidence="2" type="ORF">B1199_14725</name>
</gene>
<feature type="transmembrane region" description="Helical" evidence="1">
    <location>
        <begin position="15"/>
        <end position="37"/>
    </location>
</feature>
<evidence type="ECO:0000313" key="2">
    <source>
        <dbReference type="EMBL" id="OUL57415.1"/>
    </source>
</evidence>
<dbReference type="RefSeq" id="WP_086744872.1">
    <property type="nucleotide sequence ID" value="NZ_MWPV01000004.1"/>
</dbReference>
<keyword evidence="1" id="KW-0472">Membrane</keyword>
<comment type="caution">
    <text evidence="2">The sequence shown here is derived from an EMBL/GenBank/DDBJ whole genome shotgun (WGS) entry which is preliminary data.</text>
</comment>
<dbReference type="AlphaFoldDB" id="A0A244CPA4"/>
<dbReference type="EMBL" id="MWPV01000004">
    <property type="protein sequence ID" value="OUL57415.1"/>
    <property type="molecule type" value="Genomic_DNA"/>
</dbReference>
<organism evidence="2 3">
    <name type="scientific">Pseudoalteromonas ulvae</name>
    <dbReference type="NCBI Taxonomy" id="107327"/>
    <lineage>
        <taxon>Bacteria</taxon>
        <taxon>Pseudomonadati</taxon>
        <taxon>Pseudomonadota</taxon>
        <taxon>Gammaproteobacteria</taxon>
        <taxon>Alteromonadales</taxon>
        <taxon>Pseudoalteromonadaceae</taxon>
        <taxon>Pseudoalteromonas</taxon>
    </lineage>
</organism>
<reference evidence="2 3" key="1">
    <citation type="submission" date="2017-02" db="EMBL/GenBank/DDBJ databases">
        <title>Pseudoalteromonas ulvae TC14 Genome.</title>
        <authorList>
            <person name="Molmeret M."/>
        </authorList>
    </citation>
    <scope>NUCLEOTIDE SEQUENCE [LARGE SCALE GENOMIC DNA]</scope>
    <source>
        <strain evidence="2">TC14</strain>
    </source>
</reference>
<dbReference type="Proteomes" id="UP000194841">
    <property type="component" value="Unassembled WGS sequence"/>
</dbReference>
<accession>A0A244CPA4</accession>
<protein>
    <recommendedName>
        <fullName evidence="4">Peptidase</fullName>
    </recommendedName>
</protein>
<keyword evidence="1" id="KW-0812">Transmembrane</keyword>
<evidence type="ECO:0000313" key="3">
    <source>
        <dbReference type="Proteomes" id="UP000194841"/>
    </source>
</evidence>
<evidence type="ECO:0008006" key="4">
    <source>
        <dbReference type="Google" id="ProtNLM"/>
    </source>
</evidence>